<gene>
    <name evidence="16" type="ORF">NFI95_16325</name>
</gene>
<accession>A0ABT1WAV6</accession>
<protein>
    <submittedName>
        <fullName evidence="16">TonB-dependent receptor</fullName>
    </submittedName>
</protein>
<evidence type="ECO:0000259" key="15">
    <source>
        <dbReference type="Pfam" id="PF07715"/>
    </source>
</evidence>
<feature type="domain" description="TonB-dependent receptor plug" evidence="15">
    <location>
        <begin position="81"/>
        <end position="188"/>
    </location>
</feature>
<evidence type="ECO:0000256" key="12">
    <source>
        <dbReference type="RuleBase" id="RU003357"/>
    </source>
</evidence>
<dbReference type="Pfam" id="PF07715">
    <property type="entry name" value="Plug"/>
    <property type="match status" value="1"/>
</dbReference>
<keyword evidence="6" id="KW-0408">Iron</keyword>
<keyword evidence="13" id="KW-0732">Signal</keyword>
<evidence type="ECO:0000256" key="2">
    <source>
        <dbReference type="ARBA" id="ARBA00022448"/>
    </source>
</evidence>
<feature type="chain" id="PRO_5046231668" evidence="13">
    <location>
        <begin position="26"/>
        <end position="776"/>
    </location>
</feature>
<evidence type="ECO:0000256" key="1">
    <source>
        <dbReference type="ARBA" id="ARBA00004571"/>
    </source>
</evidence>
<comment type="caution">
    <text evidence="16">The sequence shown here is derived from an EMBL/GenBank/DDBJ whole genome shotgun (WGS) entry which is preliminary data.</text>
</comment>
<dbReference type="RefSeq" id="WP_422865497.1">
    <property type="nucleotide sequence ID" value="NZ_JAMSKV010000020.1"/>
</dbReference>
<evidence type="ECO:0000313" key="16">
    <source>
        <dbReference type="EMBL" id="MCQ8280010.1"/>
    </source>
</evidence>
<evidence type="ECO:0000256" key="3">
    <source>
        <dbReference type="ARBA" id="ARBA00022452"/>
    </source>
</evidence>
<dbReference type="Gene3D" id="2.40.170.20">
    <property type="entry name" value="TonB-dependent receptor, beta-barrel domain"/>
    <property type="match status" value="1"/>
</dbReference>
<proteinExistence type="inferred from homology"/>
<feature type="domain" description="TonB-dependent receptor-like beta-barrel" evidence="14">
    <location>
        <begin position="312"/>
        <end position="741"/>
    </location>
</feature>
<dbReference type="Proteomes" id="UP001524587">
    <property type="component" value="Unassembled WGS sequence"/>
</dbReference>
<dbReference type="PANTHER" id="PTHR32552">
    <property type="entry name" value="FERRICHROME IRON RECEPTOR-RELATED"/>
    <property type="match status" value="1"/>
</dbReference>
<evidence type="ECO:0000259" key="14">
    <source>
        <dbReference type="Pfam" id="PF00593"/>
    </source>
</evidence>
<organism evidence="16 17">
    <name type="scientific">Endosaccharibacter trunci</name>
    <dbReference type="NCBI Taxonomy" id="2812733"/>
    <lineage>
        <taxon>Bacteria</taxon>
        <taxon>Pseudomonadati</taxon>
        <taxon>Pseudomonadota</taxon>
        <taxon>Alphaproteobacteria</taxon>
        <taxon>Acetobacterales</taxon>
        <taxon>Acetobacteraceae</taxon>
        <taxon>Endosaccharibacter</taxon>
    </lineage>
</organism>
<comment type="subcellular location">
    <subcellularLocation>
        <location evidence="1 11">Cell outer membrane</location>
        <topology evidence="1 11">Multi-pass membrane protein</topology>
    </subcellularLocation>
</comment>
<evidence type="ECO:0000256" key="6">
    <source>
        <dbReference type="ARBA" id="ARBA00023004"/>
    </source>
</evidence>
<keyword evidence="17" id="KW-1185">Reference proteome</keyword>
<evidence type="ECO:0000256" key="13">
    <source>
        <dbReference type="SAM" id="SignalP"/>
    </source>
</evidence>
<keyword evidence="5 11" id="KW-0812">Transmembrane</keyword>
<dbReference type="SUPFAM" id="SSF56935">
    <property type="entry name" value="Porins"/>
    <property type="match status" value="1"/>
</dbReference>
<comment type="similarity">
    <text evidence="11 12">Belongs to the TonB-dependent receptor family.</text>
</comment>
<dbReference type="InterPro" id="IPR000531">
    <property type="entry name" value="Beta-barrel_TonB"/>
</dbReference>
<keyword evidence="4" id="KW-0410">Iron transport</keyword>
<evidence type="ECO:0000313" key="17">
    <source>
        <dbReference type="Proteomes" id="UP001524587"/>
    </source>
</evidence>
<evidence type="ECO:0000256" key="10">
    <source>
        <dbReference type="ARBA" id="ARBA00023237"/>
    </source>
</evidence>
<evidence type="ECO:0000256" key="7">
    <source>
        <dbReference type="ARBA" id="ARBA00023065"/>
    </source>
</evidence>
<evidence type="ECO:0000256" key="4">
    <source>
        <dbReference type="ARBA" id="ARBA00022496"/>
    </source>
</evidence>
<dbReference type="InterPro" id="IPR036942">
    <property type="entry name" value="Beta-barrel_TonB_sf"/>
</dbReference>
<dbReference type="PANTHER" id="PTHR32552:SF81">
    <property type="entry name" value="TONB-DEPENDENT OUTER MEMBRANE RECEPTOR"/>
    <property type="match status" value="1"/>
</dbReference>
<keyword evidence="16" id="KW-0675">Receptor</keyword>
<keyword evidence="3 11" id="KW-1134">Transmembrane beta strand</keyword>
<feature type="signal peptide" evidence="13">
    <location>
        <begin position="1"/>
        <end position="25"/>
    </location>
</feature>
<evidence type="ECO:0000256" key="11">
    <source>
        <dbReference type="PROSITE-ProRule" id="PRU01360"/>
    </source>
</evidence>
<evidence type="ECO:0000256" key="5">
    <source>
        <dbReference type="ARBA" id="ARBA00022692"/>
    </source>
</evidence>
<keyword evidence="8 12" id="KW-0798">TonB box</keyword>
<evidence type="ECO:0000256" key="9">
    <source>
        <dbReference type="ARBA" id="ARBA00023136"/>
    </source>
</evidence>
<sequence length="776" mass="84218">MAAFKGHFGKIPTLAMLLASTASLAVLSGGARAQTASQPATGASTQGPTLPAAPASTVKAAQDGGLEQVTVTSERRSQNAQNVGSSISVITGKTLATRNVNNVFDLQYLTPSLQVTPQFGSGQPSFAIRGMGFNDYASNNAPTVGIYVDEVAYPVPFGTNGTMFDIARVEVLRGPQGTLYGRNTTAGAINYILNKPTHTLMGGLSTQYGRFDSSKVDGYISGPLSDTVQFRIAGETQHGGAWQHDRDSSAVLGDVNRSGLRAMLDYEATRTLKFELDVHGSHDRSDAVGLHLYAPLTSLQTYLGPGQPVFPSDTARDATGWGTSPQFAKLIGIPTNQKPFSHIDTAGANLRADQTLSFATLTDLVSYDYMQRREYDNFDGSSLAIADVFFNSRANVFANELRLTSRNEGPWKWVGGIYYANQYLADIYDSGFQSVYKFDRTVQYSQTVNTISGFGQATYAFSKVLSLTGGLRVEHEVRDLNNFRAAYVDSPVQNGVTSLAHRSTDFTQPTGKIELQYNPFAHDMLYASVSRGVKSGGFTTYNSVSAQVSTAPFAPEKVWAYEIGNKAEFPAQHLRLNVSAFYYDYHDEQIQSAVVNPLTGLVGAIVNAPRSHLYGGEVEADWTPIRHLILTQSAGWATGQFDRFNSVVTATRVNGLFVGQYADRKGDSLPSPKITLNGSASYTFDLGRYDLLTGIDYSLRSTYRSLFGKLYDVAGYTLVNANVTFQPKGGRWSLEAFGQNILNKGYDVTRNYFVSGDDIAQSGLPATWGFRASVNF</sequence>
<keyword evidence="9 11" id="KW-0472">Membrane</keyword>
<keyword evidence="2 11" id="KW-0813">Transport</keyword>
<reference evidence="16 17" key="1">
    <citation type="submission" date="2022-06" db="EMBL/GenBank/DDBJ databases">
        <title>Endosaccharibacter gen. nov., sp. nov., endophytic bacteria isolated from sugarcane.</title>
        <authorList>
            <person name="Pitiwittayakul N."/>
            <person name="Yukphan P."/>
            <person name="Charoenyingcharoen P."/>
            <person name="Tanasupawat S."/>
        </authorList>
    </citation>
    <scope>NUCLEOTIDE SEQUENCE [LARGE SCALE GENOMIC DNA]</scope>
    <source>
        <strain evidence="16 17">KSS8</strain>
    </source>
</reference>
<dbReference type="Pfam" id="PF00593">
    <property type="entry name" value="TonB_dep_Rec_b-barrel"/>
    <property type="match status" value="1"/>
</dbReference>
<keyword evidence="10 11" id="KW-0998">Cell outer membrane</keyword>
<keyword evidence="7" id="KW-0406">Ion transport</keyword>
<dbReference type="InterPro" id="IPR039426">
    <property type="entry name" value="TonB-dep_rcpt-like"/>
</dbReference>
<evidence type="ECO:0000256" key="8">
    <source>
        <dbReference type="ARBA" id="ARBA00023077"/>
    </source>
</evidence>
<dbReference type="PROSITE" id="PS52016">
    <property type="entry name" value="TONB_DEPENDENT_REC_3"/>
    <property type="match status" value="1"/>
</dbReference>
<dbReference type="InterPro" id="IPR012910">
    <property type="entry name" value="Plug_dom"/>
</dbReference>
<dbReference type="EMBL" id="JAMSKV010000020">
    <property type="protein sequence ID" value="MCQ8280010.1"/>
    <property type="molecule type" value="Genomic_DNA"/>
</dbReference>
<name>A0ABT1WAV6_9PROT</name>